<evidence type="ECO:0000313" key="3">
    <source>
        <dbReference type="EMBL" id="CAI9278505.1"/>
    </source>
</evidence>
<dbReference type="Pfam" id="PF01486">
    <property type="entry name" value="K-box"/>
    <property type="match status" value="1"/>
</dbReference>
<dbReference type="GO" id="GO:0005634">
    <property type="term" value="C:nucleus"/>
    <property type="evidence" value="ECO:0007669"/>
    <property type="project" value="InterPro"/>
</dbReference>
<dbReference type="GO" id="GO:0003700">
    <property type="term" value="F:DNA-binding transcription factor activity"/>
    <property type="evidence" value="ECO:0007669"/>
    <property type="project" value="InterPro"/>
</dbReference>
<evidence type="ECO:0000313" key="4">
    <source>
        <dbReference type="Proteomes" id="UP001177003"/>
    </source>
</evidence>
<keyword evidence="4" id="KW-1185">Reference proteome</keyword>
<evidence type="ECO:0000259" key="2">
    <source>
        <dbReference type="PROSITE" id="PS51297"/>
    </source>
</evidence>
<accession>A0AA35YQX2</accession>
<gene>
    <name evidence="3" type="ORF">LSALG_LOCUS18366</name>
</gene>
<evidence type="ECO:0000256" key="1">
    <source>
        <dbReference type="SAM" id="MobiDB-lite"/>
    </source>
</evidence>
<organism evidence="3 4">
    <name type="scientific">Lactuca saligna</name>
    <name type="common">Willowleaf lettuce</name>
    <dbReference type="NCBI Taxonomy" id="75948"/>
    <lineage>
        <taxon>Eukaryota</taxon>
        <taxon>Viridiplantae</taxon>
        <taxon>Streptophyta</taxon>
        <taxon>Embryophyta</taxon>
        <taxon>Tracheophyta</taxon>
        <taxon>Spermatophyta</taxon>
        <taxon>Magnoliopsida</taxon>
        <taxon>eudicotyledons</taxon>
        <taxon>Gunneridae</taxon>
        <taxon>Pentapetalae</taxon>
        <taxon>asterids</taxon>
        <taxon>campanulids</taxon>
        <taxon>Asterales</taxon>
        <taxon>Asteraceae</taxon>
        <taxon>Cichorioideae</taxon>
        <taxon>Cichorieae</taxon>
        <taxon>Lactucinae</taxon>
        <taxon>Lactuca</taxon>
    </lineage>
</organism>
<dbReference type="AlphaFoldDB" id="A0AA35YQX2"/>
<feature type="region of interest" description="Disordered" evidence="1">
    <location>
        <begin position="97"/>
        <end position="133"/>
    </location>
</feature>
<proteinExistence type="predicted"/>
<feature type="compositionally biased region" description="Basic residues" evidence="1">
    <location>
        <begin position="118"/>
        <end position="127"/>
    </location>
</feature>
<dbReference type="Proteomes" id="UP001177003">
    <property type="component" value="Chromosome 4"/>
</dbReference>
<dbReference type="InterPro" id="IPR002487">
    <property type="entry name" value="TF_Kbox"/>
</dbReference>
<dbReference type="EMBL" id="OX465080">
    <property type="protein sequence ID" value="CAI9278505.1"/>
    <property type="molecule type" value="Genomic_DNA"/>
</dbReference>
<protein>
    <recommendedName>
        <fullName evidence="2">K-box domain-containing protein</fullName>
    </recommendedName>
</protein>
<feature type="compositionally biased region" description="Basic and acidic residues" evidence="1">
    <location>
        <begin position="97"/>
        <end position="111"/>
    </location>
</feature>
<name>A0AA35YQX2_LACSI</name>
<reference evidence="3" key="1">
    <citation type="submission" date="2023-04" db="EMBL/GenBank/DDBJ databases">
        <authorList>
            <person name="Vijverberg K."/>
            <person name="Xiong W."/>
            <person name="Schranz E."/>
        </authorList>
    </citation>
    <scope>NUCLEOTIDE SEQUENCE</scope>
</reference>
<sequence>MVGYGLTSYCSVWTLSFPGIIKAALRQKRDPPKIRQGINTRFKTCNELLESVKRVDEQGNDVTVSDMIELEKELNAALMHTRSRKTQLMMERISSLHEQEKKLSDENKELNRQLASSRKGKHNYHKQALRERA</sequence>
<dbReference type="PROSITE" id="PS51297">
    <property type="entry name" value="K_BOX"/>
    <property type="match status" value="1"/>
</dbReference>
<feature type="domain" description="K-box" evidence="2">
    <location>
        <begin position="24"/>
        <end position="120"/>
    </location>
</feature>